<dbReference type="EMBL" id="FQUQ01000005">
    <property type="protein sequence ID" value="SHG37339.1"/>
    <property type="molecule type" value="Genomic_DNA"/>
</dbReference>
<accession>A0A1M5JAJ7</accession>
<keyword evidence="2" id="KW-1185">Reference proteome</keyword>
<protein>
    <submittedName>
        <fullName evidence="1">Uncharacterized protein</fullName>
    </submittedName>
</protein>
<dbReference type="AlphaFoldDB" id="A0A1M5JAJ7"/>
<name>A0A1M5JAJ7_9SPHI</name>
<organism evidence="1 2">
    <name type="scientific">Pedobacter caeni</name>
    <dbReference type="NCBI Taxonomy" id="288992"/>
    <lineage>
        <taxon>Bacteria</taxon>
        <taxon>Pseudomonadati</taxon>
        <taxon>Bacteroidota</taxon>
        <taxon>Sphingobacteriia</taxon>
        <taxon>Sphingobacteriales</taxon>
        <taxon>Sphingobacteriaceae</taxon>
        <taxon>Pedobacter</taxon>
    </lineage>
</organism>
<sequence length="296" mass="34008">MKAEEIIALIGKSVKQPEVQKVMAYYGLKKPRLSGYESVNVFSDKMGISIDFLPTESYETEYADSAIMLKGNSADHDEPNMELLVACITFEKNFKEGLPYQLKFNESSEQLAELGKPQQKEKNGDGYNCFFLNGQHRILTSFAQDKTLRFLRIWPISNEIKKAIKRKEIAARQSKNLKPEALPAFDHLNLQNPILLWEERRLAGEELFSDVNLQASGLALDTFIDKIKTATAERKANKIGTAIKEVVMAFNRLNEKYQHIDTLEREELCRFIDLVISTSGYELEEGEDVTEEWRRW</sequence>
<evidence type="ECO:0000313" key="2">
    <source>
        <dbReference type="Proteomes" id="UP000184287"/>
    </source>
</evidence>
<dbReference type="OrthoDB" id="573695at2"/>
<evidence type="ECO:0000313" key="1">
    <source>
        <dbReference type="EMBL" id="SHG37339.1"/>
    </source>
</evidence>
<dbReference type="Proteomes" id="UP000184287">
    <property type="component" value="Unassembled WGS sequence"/>
</dbReference>
<reference evidence="2" key="1">
    <citation type="submission" date="2016-11" db="EMBL/GenBank/DDBJ databases">
        <authorList>
            <person name="Varghese N."/>
            <person name="Submissions S."/>
        </authorList>
    </citation>
    <scope>NUCLEOTIDE SEQUENCE [LARGE SCALE GENOMIC DNA]</scope>
    <source>
        <strain evidence="2">DSM 16990</strain>
    </source>
</reference>
<proteinExistence type="predicted"/>
<gene>
    <name evidence="1" type="ORF">SAMN04488522_105258</name>
</gene>
<dbReference type="RefSeq" id="WP_084529270.1">
    <property type="nucleotide sequence ID" value="NZ_FQUQ01000005.1"/>
</dbReference>